<feature type="non-terminal residue" evidence="1">
    <location>
        <position position="184"/>
    </location>
</feature>
<organism evidence="1 2">
    <name type="scientific">Datura stramonium</name>
    <name type="common">Jimsonweed</name>
    <name type="synonym">Common thornapple</name>
    <dbReference type="NCBI Taxonomy" id="4076"/>
    <lineage>
        <taxon>Eukaryota</taxon>
        <taxon>Viridiplantae</taxon>
        <taxon>Streptophyta</taxon>
        <taxon>Embryophyta</taxon>
        <taxon>Tracheophyta</taxon>
        <taxon>Spermatophyta</taxon>
        <taxon>Magnoliopsida</taxon>
        <taxon>eudicotyledons</taxon>
        <taxon>Gunneridae</taxon>
        <taxon>Pentapetalae</taxon>
        <taxon>asterids</taxon>
        <taxon>lamiids</taxon>
        <taxon>Solanales</taxon>
        <taxon>Solanaceae</taxon>
        <taxon>Solanoideae</taxon>
        <taxon>Datureae</taxon>
        <taxon>Datura</taxon>
    </lineage>
</organism>
<evidence type="ECO:0000313" key="1">
    <source>
        <dbReference type="EMBL" id="MCD9638816.1"/>
    </source>
</evidence>
<dbReference type="EMBL" id="JACEIK010002780">
    <property type="protein sequence ID" value="MCD9638816.1"/>
    <property type="molecule type" value="Genomic_DNA"/>
</dbReference>
<gene>
    <name evidence="1" type="ORF">HAX54_022976</name>
</gene>
<name>A0ABS8UVI4_DATST</name>
<accession>A0ABS8UVI4</accession>
<sequence>MKNLKAQNSEGARWLRGTEPDLRDGLRATLREIISIPDSSEPSRWLHGTGLELRDSPVPQVRAKVRCGKIRTRDSKPPRWVRGTEFGLHDGLRAMLRLNEGVRNSSEHMRWLRGTKPKLHDGLCATFPLPSFFSKTSTTKPPFPLPLEPATPEHQQLFLPSSNLRVTVSIHIDFGSSEHTSVKK</sequence>
<keyword evidence="2" id="KW-1185">Reference proteome</keyword>
<proteinExistence type="predicted"/>
<dbReference type="Proteomes" id="UP000823775">
    <property type="component" value="Unassembled WGS sequence"/>
</dbReference>
<reference evidence="1 2" key="1">
    <citation type="journal article" date="2021" name="BMC Genomics">
        <title>Datura genome reveals duplications of psychoactive alkaloid biosynthetic genes and high mutation rate following tissue culture.</title>
        <authorList>
            <person name="Rajewski A."/>
            <person name="Carter-House D."/>
            <person name="Stajich J."/>
            <person name="Litt A."/>
        </authorList>
    </citation>
    <scope>NUCLEOTIDE SEQUENCE [LARGE SCALE GENOMIC DNA]</scope>
    <source>
        <strain evidence="1">AR-01</strain>
    </source>
</reference>
<evidence type="ECO:0000313" key="2">
    <source>
        <dbReference type="Proteomes" id="UP000823775"/>
    </source>
</evidence>
<protein>
    <submittedName>
        <fullName evidence="1">Uncharacterized protein</fullName>
    </submittedName>
</protein>
<comment type="caution">
    <text evidence="1">The sequence shown here is derived from an EMBL/GenBank/DDBJ whole genome shotgun (WGS) entry which is preliminary data.</text>
</comment>